<evidence type="ECO:0000256" key="3">
    <source>
        <dbReference type="ARBA" id="ARBA00022679"/>
    </source>
</evidence>
<dbReference type="AlphaFoldDB" id="A0A397TDY6"/>
<proteinExistence type="predicted"/>
<keyword evidence="2 5" id="KW-0489">Methyltransferase</keyword>
<dbReference type="PANTHER" id="PTHR32183">
    <property type="match status" value="1"/>
</dbReference>
<dbReference type="OrthoDB" id="276151at2759"/>
<comment type="caution">
    <text evidence="5">The sequence shown here is derived from an EMBL/GenBank/DDBJ whole genome shotgun (WGS) entry which is preliminary data.</text>
</comment>
<sequence>MTESFRDIINDEGEDGWDICWKKGLTPWDYGVPSPALKQLIEEKKFSLPKGRGLVPGCGKGYDVYYLSSDERHVTGIDISQTLIEQVKKEQKELAIPNPNVAFQQGNFFEFTPPVEKFQFIYDYTFLCALPPNLRSKWASRTAELISSGGILIALMFPIGDHSYGPPYALSPKIYQELLGKYFVREYFDENPISFERRKGKEYMSVWRRK</sequence>
<dbReference type="GO" id="GO:0008757">
    <property type="term" value="F:S-adenosylmethionine-dependent methyltransferase activity"/>
    <property type="evidence" value="ECO:0007669"/>
    <property type="project" value="InterPro"/>
</dbReference>
<dbReference type="CDD" id="cd02440">
    <property type="entry name" value="AdoMet_MTases"/>
    <property type="match status" value="1"/>
</dbReference>
<keyword evidence="1" id="KW-0597">Phosphoprotein</keyword>
<dbReference type="Proteomes" id="UP000265703">
    <property type="component" value="Unassembled WGS sequence"/>
</dbReference>
<keyword evidence="6" id="KW-1185">Reference proteome</keyword>
<organism evidence="5 6">
    <name type="scientific">Glomus cerebriforme</name>
    <dbReference type="NCBI Taxonomy" id="658196"/>
    <lineage>
        <taxon>Eukaryota</taxon>
        <taxon>Fungi</taxon>
        <taxon>Fungi incertae sedis</taxon>
        <taxon>Mucoromycota</taxon>
        <taxon>Glomeromycotina</taxon>
        <taxon>Glomeromycetes</taxon>
        <taxon>Glomerales</taxon>
        <taxon>Glomeraceae</taxon>
        <taxon>Glomus</taxon>
    </lineage>
</organism>
<dbReference type="EMBL" id="QKYT01000111">
    <property type="protein sequence ID" value="RIA93104.1"/>
    <property type="molecule type" value="Genomic_DNA"/>
</dbReference>
<protein>
    <submittedName>
        <fullName evidence="5">S-adenosyl-L-methionine-dependent methyltransferase</fullName>
    </submittedName>
</protein>
<evidence type="ECO:0000256" key="4">
    <source>
        <dbReference type="ARBA" id="ARBA00022691"/>
    </source>
</evidence>
<accession>A0A397TDY6</accession>
<gene>
    <name evidence="5" type="ORF">C1645_819822</name>
</gene>
<evidence type="ECO:0000256" key="2">
    <source>
        <dbReference type="ARBA" id="ARBA00022603"/>
    </source>
</evidence>
<evidence type="ECO:0000313" key="5">
    <source>
        <dbReference type="EMBL" id="RIA93104.1"/>
    </source>
</evidence>
<dbReference type="InterPro" id="IPR029063">
    <property type="entry name" value="SAM-dependent_MTases_sf"/>
</dbReference>
<keyword evidence="3 5" id="KW-0808">Transferase</keyword>
<dbReference type="SUPFAM" id="SSF53335">
    <property type="entry name" value="S-adenosyl-L-methionine-dependent methyltransferases"/>
    <property type="match status" value="1"/>
</dbReference>
<dbReference type="GO" id="GO:0032259">
    <property type="term" value="P:methylation"/>
    <property type="evidence" value="ECO:0007669"/>
    <property type="project" value="UniProtKB-KW"/>
</dbReference>
<dbReference type="PROSITE" id="PS51585">
    <property type="entry name" value="SAM_MT_TPMT"/>
    <property type="match status" value="1"/>
</dbReference>
<evidence type="ECO:0000313" key="6">
    <source>
        <dbReference type="Proteomes" id="UP000265703"/>
    </source>
</evidence>
<dbReference type="STRING" id="658196.A0A397TDY6"/>
<name>A0A397TDY6_9GLOM</name>
<dbReference type="Pfam" id="PF05724">
    <property type="entry name" value="TPMT"/>
    <property type="match status" value="1"/>
</dbReference>
<dbReference type="Gene3D" id="3.40.50.150">
    <property type="entry name" value="Vaccinia Virus protein VP39"/>
    <property type="match status" value="1"/>
</dbReference>
<keyword evidence="4" id="KW-0949">S-adenosyl-L-methionine</keyword>
<reference evidence="5 6" key="1">
    <citation type="submission" date="2018-06" db="EMBL/GenBank/DDBJ databases">
        <title>Comparative genomics reveals the genomic features of Rhizophagus irregularis, R. cerebriforme, R. diaphanum and Gigaspora rosea, and their symbiotic lifestyle signature.</title>
        <authorList>
            <person name="Morin E."/>
            <person name="San Clemente H."/>
            <person name="Chen E.C.H."/>
            <person name="De La Providencia I."/>
            <person name="Hainaut M."/>
            <person name="Kuo A."/>
            <person name="Kohler A."/>
            <person name="Murat C."/>
            <person name="Tang N."/>
            <person name="Roy S."/>
            <person name="Loubradou J."/>
            <person name="Henrissat B."/>
            <person name="Grigoriev I.V."/>
            <person name="Corradi N."/>
            <person name="Roux C."/>
            <person name="Martin F.M."/>
        </authorList>
    </citation>
    <scope>NUCLEOTIDE SEQUENCE [LARGE SCALE GENOMIC DNA]</scope>
    <source>
        <strain evidence="5 6">DAOM 227022</strain>
    </source>
</reference>
<dbReference type="InterPro" id="IPR008854">
    <property type="entry name" value="TPMT"/>
</dbReference>
<evidence type="ECO:0000256" key="1">
    <source>
        <dbReference type="ARBA" id="ARBA00022553"/>
    </source>
</evidence>
<dbReference type="PANTHER" id="PTHR32183:SF11">
    <property type="entry name" value="THIOL METHYLTRANSFERASE 2-RELATED"/>
    <property type="match status" value="1"/>
</dbReference>